<dbReference type="SUPFAM" id="SSF55347">
    <property type="entry name" value="Glyceraldehyde-3-phosphate dehydrogenase-like, C-terminal domain"/>
    <property type="match status" value="1"/>
</dbReference>
<keyword evidence="5" id="KW-1185">Reference proteome</keyword>
<gene>
    <name evidence="4" type="ORF">E9232_007039</name>
</gene>
<dbReference type="InterPro" id="IPR000683">
    <property type="entry name" value="Gfo/Idh/MocA-like_OxRdtase_N"/>
</dbReference>
<evidence type="ECO:0000313" key="5">
    <source>
        <dbReference type="Proteomes" id="UP001262410"/>
    </source>
</evidence>
<dbReference type="Proteomes" id="UP001262410">
    <property type="component" value="Unassembled WGS sequence"/>
</dbReference>
<evidence type="ECO:0000259" key="2">
    <source>
        <dbReference type="Pfam" id="PF01408"/>
    </source>
</evidence>
<comment type="caution">
    <text evidence="4">The sequence shown here is derived from an EMBL/GenBank/DDBJ whole genome shotgun (WGS) entry which is preliminary data.</text>
</comment>
<dbReference type="InterPro" id="IPR055170">
    <property type="entry name" value="GFO_IDH_MocA-like_dom"/>
</dbReference>
<dbReference type="InterPro" id="IPR050463">
    <property type="entry name" value="Gfo/Idh/MocA_oxidrdct_glycsds"/>
</dbReference>
<accession>A0ABU1K0U4</accession>
<protein>
    <submittedName>
        <fullName evidence="4">Dehydrogenase</fullName>
    </submittedName>
</protein>
<feature type="domain" description="Gfo/Idh/MocA-like oxidoreductase N-terminal" evidence="2">
    <location>
        <begin position="7"/>
        <end position="127"/>
    </location>
</feature>
<evidence type="ECO:0000313" key="4">
    <source>
        <dbReference type="EMBL" id="MDR6294485.1"/>
    </source>
</evidence>
<dbReference type="SUPFAM" id="SSF51735">
    <property type="entry name" value="NAD(P)-binding Rossmann-fold domains"/>
    <property type="match status" value="1"/>
</dbReference>
<reference evidence="4 5" key="1">
    <citation type="submission" date="2023-07" db="EMBL/GenBank/DDBJ databases">
        <title>Sorghum-associated microbial communities from plants grown in Nebraska, USA.</title>
        <authorList>
            <person name="Schachtman D."/>
        </authorList>
    </citation>
    <scope>NUCLEOTIDE SEQUENCE [LARGE SCALE GENOMIC DNA]</scope>
    <source>
        <strain evidence="4 5">584</strain>
    </source>
</reference>
<dbReference type="Pfam" id="PF01408">
    <property type="entry name" value="GFO_IDH_MocA"/>
    <property type="match status" value="1"/>
</dbReference>
<dbReference type="Gene3D" id="3.30.360.10">
    <property type="entry name" value="Dihydrodipicolinate Reductase, domain 2"/>
    <property type="match status" value="1"/>
</dbReference>
<dbReference type="PANTHER" id="PTHR43818:SF11">
    <property type="entry name" value="BCDNA.GH03377"/>
    <property type="match status" value="1"/>
</dbReference>
<feature type="domain" description="GFO/IDH/MocA-like oxidoreductase" evidence="3">
    <location>
        <begin position="139"/>
        <end position="273"/>
    </location>
</feature>
<organism evidence="4 5">
    <name type="scientific">Inquilinus ginsengisoli</name>
    <dbReference type="NCBI Taxonomy" id="363840"/>
    <lineage>
        <taxon>Bacteria</taxon>
        <taxon>Pseudomonadati</taxon>
        <taxon>Pseudomonadota</taxon>
        <taxon>Alphaproteobacteria</taxon>
        <taxon>Rhodospirillales</taxon>
        <taxon>Rhodospirillaceae</taxon>
        <taxon>Inquilinus</taxon>
    </lineage>
</organism>
<proteinExistence type="predicted"/>
<dbReference type="InterPro" id="IPR036291">
    <property type="entry name" value="NAD(P)-bd_dom_sf"/>
</dbReference>
<dbReference type="EMBL" id="JAVDPW010000020">
    <property type="protein sequence ID" value="MDR6294485.1"/>
    <property type="molecule type" value="Genomic_DNA"/>
</dbReference>
<name>A0ABU1K0U4_9PROT</name>
<dbReference type="Pfam" id="PF22725">
    <property type="entry name" value="GFO_IDH_MocA_C3"/>
    <property type="match status" value="1"/>
</dbReference>
<evidence type="ECO:0000256" key="1">
    <source>
        <dbReference type="ARBA" id="ARBA00023002"/>
    </source>
</evidence>
<dbReference type="Gene3D" id="3.40.50.720">
    <property type="entry name" value="NAD(P)-binding Rossmann-like Domain"/>
    <property type="match status" value="1"/>
</dbReference>
<sequence>MTKRVLRAGLLGAGTIATASGGFLPGMTRIPELVTTVAIADPVPGRAAQVARDHGIPHAHAGLDEMLERMDLDLVVNLTPIPLHYATSRRILEAGKHLVLEKPLAGTLEEADELIAIAAAQRLRIVVAPPNMLYQNRVEAKRLIAEGAIGKPCFARVRGSHGGPASGAWPLDPTWFYQQGSGPLLDMGVYGIHDITGLLGPAKRVTAFSGITEPRRQVRAGPFAGLEIEVTADDNTLMMLDFGGSTFAVVDGTYNVNAARSPHVEIFGRAGTLNLYNHHGKPDVPPLELFRLGAAPAEDGWTTPRQPPVAGDLNDQWQQLQRALLVKHLAECVIEDRQPVLSAEHARHALEIMVKSIESARTGMAIELRTTF</sequence>
<dbReference type="RefSeq" id="WP_309802035.1">
    <property type="nucleotide sequence ID" value="NZ_JAVDPW010000020.1"/>
</dbReference>
<evidence type="ECO:0000259" key="3">
    <source>
        <dbReference type="Pfam" id="PF22725"/>
    </source>
</evidence>
<keyword evidence="1" id="KW-0560">Oxidoreductase</keyword>
<dbReference type="PANTHER" id="PTHR43818">
    <property type="entry name" value="BCDNA.GH03377"/>
    <property type="match status" value="1"/>
</dbReference>